<dbReference type="SUPFAM" id="SSF52402">
    <property type="entry name" value="Adenine nucleotide alpha hydrolases-like"/>
    <property type="match status" value="1"/>
</dbReference>
<comment type="similarity">
    <text evidence="1">Belongs to the universal stress protein A family.</text>
</comment>
<dbReference type="PANTHER" id="PTHR46268:SF6">
    <property type="entry name" value="UNIVERSAL STRESS PROTEIN UP12"/>
    <property type="match status" value="1"/>
</dbReference>
<accession>A0A162TX76</accession>
<gene>
    <name evidence="3" type="ORF">J7561_01085</name>
</gene>
<dbReference type="InterPro" id="IPR006015">
    <property type="entry name" value="Universal_stress_UspA"/>
</dbReference>
<dbReference type="Pfam" id="PF00582">
    <property type="entry name" value="Usp"/>
    <property type="match status" value="1"/>
</dbReference>
<proteinExistence type="inferred from homology"/>
<dbReference type="PRINTS" id="PR01438">
    <property type="entry name" value="UNVRSLSTRESS"/>
</dbReference>
<dbReference type="AlphaFoldDB" id="A0A162TX76"/>
<dbReference type="RefSeq" id="WP_008314770.1">
    <property type="nucleotide sequence ID" value="NZ_CP115969.1"/>
</dbReference>
<evidence type="ECO:0000313" key="4">
    <source>
        <dbReference type="Proteomes" id="UP000680020"/>
    </source>
</evidence>
<dbReference type="PANTHER" id="PTHR46268">
    <property type="entry name" value="STRESS RESPONSE PROTEIN NHAX"/>
    <property type="match status" value="1"/>
</dbReference>
<dbReference type="Proteomes" id="UP000680020">
    <property type="component" value="Unassembled WGS sequence"/>
</dbReference>
<dbReference type="Gene3D" id="3.40.50.620">
    <property type="entry name" value="HUPs"/>
    <property type="match status" value="1"/>
</dbReference>
<feature type="domain" description="UspA" evidence="2">
    <location>
        <begin position="1"/>
        <end position="139"/>
    </location>
</feature>
<name>A0A162TX76_9GAMM</name>
<dbReference type="GeneID" id="58263170"/>
<dbReference type="InterPro" id="IPR006016">
    <property type="entry name" value="UspA"/>
</dbReference>
<reference evidence="3" key="1">
    <citation type="submission" date="2021-03" db="EMBL/GenBank/DDBJ databases">
        <title>Identification and antibiotic profiling of Wohlfahrtiimonas chitiniclastica, an underestimated human pathogen.</title>
        <authorList>
            <person name="Kopf A."/>
            <person name="Bunk B."/>
            <person name="Coldewey S."/>
            <person name="Gunzer F."/>
            <person name="Riedel T."/>
            <person name="Schroettner P."/>
        </authorList>
    </citation>
    <scope>NUCLEOTIDE SEQUENCE</scope>
    <source>
        <strain evidence="3">DSM 100917</strain>
    </source>
</reference>
<dbReference type="EMBL" id="JAGIBU010000001">
    <property type="protein sequence ID" value="MBS7823793.1"/>
    <property type="molecule type" value="Genomic_DNA"/>
</dbReference>
<evidence type="ECO:0000313" key="3">
    <source>
        <dbReference type="EMBL" id="MBS7823793.1"/>
    </source>
</evidence>
<organism evidence="3 4">
    <name type="scientific">Wohlfahrtiimonas chitiniclastica</name>
    <dbReference type="NCBI Taxonomy" id="400946"/>
    <lineage>
        <taxon>Bacteria</taxon>
        <taxon>Pseudomonadati</taxon>
        <taxon>Pseudomonadota</taxon>
        <taxon>Gammaproteobacteria</taxon>
        <taxon>Cardiobacteriales</taxon>
        <taxon>Ignatzschineriaceae</taxon>
        <taxon>Wohlfahrtiimonas</taxon>
    </lineage>
</organism>
<comment type="caution">
    <text evidence="3">The sequence shown here is derived from an EMBL/GenBank/DDBJ whole genome shotgun (WGS) entry which is preliminary data.</text>
</comment>
<sequence>MYKKILLAIDGSENSLRAAAEAAKLAKAEADSVVEIVYVTVPPKTAREILLEPSKEEQEKVRNAKIQPVEKILDDAAVQHKTSIITGEAAPAIVQHSKTAGADIIVIGSRGLNAVQKFVLGGVSNDVVQKATVPVLLVK</sequence>
<evidence type="ECO:0000259" key="2">
    <source>
        <dbReference type="Pfam" id="PF00582"/>
    </source>
</evidence>
<evidence type="ECO:0000256" key="1">
    <source>
        <dbReference type="ARBA" id="ARBA00008791"/>
    </source>
</evidence>
<protein>
    <submittedName>
        <fullName evidence="3">Universal stress protein</fullName>
    </submittedName>
</protein>
<dbReference type="InterPro" id="IPR014729">
    <property type="entry name" value="Rossmann-like_a/b/a_fold"/>
</dbReference>
<dbReference type="CDD" id="cd00293">
    <property type="entry name" value="USP-like"/>
    <property type="match status" value="1"/>
</dbReference>